<gene>
    <name evidence="3" type="primary">LOC106158603</name>
</gene>
<feature type="domain" description="EF-hand" evidence="1">
    <location>
        <begin position="132"/>
        <end position="167"/>
    </location>
</feature>
<accession>A0A1S3HX36</accession>
<reference evidence="3" key="1">
    <citation type="submission" date="2025-08" db="UniProtKB">
        <authorList>
            <consortium name="RefSeq"/>
        </authorList>
    </citation>
    <scope>IDENTIFICATION</scope>
    <source>
        <tissue evidence="3">Gonads</tissue>
    </source>
</reference>
<keyword evidence="2" id="KW-1185">Reference proteome</keyword>
<evidence type="ECO:0000313" key="2">
    <source>
        <dbReference type="Proteomes" id="UP000085678"/>
    </source>
</evidence>
<dbReference type="Gene3D" id="1.10.238.10">
    <property type="entry name" value="EF-hand"/>
    <property type="match status" value="1"/>
</dbReference>
<evidence type="ECO:0000313" key="3">
    <source>
        <dbReference type="RefSeq" id="XP_013390116.1"/>
    </source>
</evidence>
<dbReference type="KEGG" id="lak:106158603"/>
<protein>
    <submittedName>
        <fullName evidence="3">Uncharacterized protein LOC106158603</fullName>
    </submittedName>
</protein>
<dbReference type="InterPro" id="IPR011992">
    <property type="entry name" value="EF-hand-dom_pair"/>
</dbReference>
<dbReference type="InterPro" id="IPR002048">
    <property type="entry name" value="EF_hand_dom"/>
</dbReference>
<dbReference type="SMART" id="SM00054">
    <property type="entry name" value="EFh"/>
    <property type="match status" value="3"/>
</dbReference>
<dbReference type="AlphaFoldDB" id="A0A1S3HX36"/>
<dbReference type="SUPFAM" id="SSF47473">
    <property type="entry name" value="EF-hand"/>
    <property type="match status" value="1"/>
</dbReference>
<dbReference type="GeneID" id="106158603"/>
<dbReference type="RefSeq" id="XP_013390116.1">
    <property type="nucleotide sequence ID" value="XM_013534662.1"/>
</dbReference>
<dbReference type="PROSITE" id="PS50222">
    <property type="entry name" value="EF_HAND_2"/>
    <property type="match status" value="2"/>
</dbReference>
<feature type="domain" description="EF-hand" evidence="1">
    <location>
        <begin position="12"/>
        <end position="47"/>
    </location>
</feature>
<evidence type="ECO:0000259" key="1">
    <source>
        <dbReference type="PROSITE" id="PS50222"/>
    </source>
</evidence>
<dbReference type="InParanoid" id="A0A1S3HX36"/>
<sequence>MVKNPKGNFSAHWIFKYKEFFDIMDVDENGVVTEEECIDSTTERAKQVLPSWRAMAVNGILYSAFYLWWSNEYTNFSKSFTFQEMLRIEEFELPISREETVKLARDWFGAFDLDCDSKLMVDEYSNFLTIFRNTAKVQDIFDSIDWNEDDVIDTNEFIDAFEDYWVGQKPSPSDVFLGTRY</sequence>
<proteinExistence type="predicted"/>
<organism evidence="2 3">
    <name type="scientific">Lingula anatina</name>
    <name type="common">Brachiopod</name>
    <name type="synonym">Lingula unguis</name>
    <dbReference type="NCBI Taxonomy" id="7574"/>
    <lineage>
        <taxon>Eukaryota</taxon>
        <taxon>Metazoa</taxon>
        <taxon>Spiralia</taxon>
        <taxon>Lophotrochozoa</taxon>
        <taxon>Brachiopoda</taxon>
        <taxon>Linguliformea</taxon>
        <taxon>Lingulata</taxon>
        <taxon>Lingulida</taxon>
        <taxon>Linguloidea</taxon>
        <taxon>Lingulidae</taxon>
        <taxon>Lingula</taxon>
    </lineage>
</organism>
<dbReference type="OrthoDB" id="427950at2759"/>
<dbReference type="GO" id="GO:0005509">
    <property type="term" value="F:calcium ion binding"/>
    <property type="evidence" value="ECO:0007669"/>
    <property type="project" value="InterPro"/>
</dbReference>
<name>A0A1S3HX36_LINAN</name>
<dbReference type="Proteomes" id="UP000085678">
    <property type="component" value="Unplaced"/>
</dbReference>